<protein>
    <submittedName>
        <fullName evidence="2">Uncharacterized protein</fullName>
    </submittedName>
</protein>
<dbReference type="OrthoDB" id="2653883at2759"/>
<dbReference type="AlphaFoldDB" id="A0A9P7DHS0"/>
<feature type="compositionally biased region" description="Polar residues" evidence="1">
    <location>
        <begin position="534"/>
        <end position="553"/>
    </location>
</feature>
<proteinExistence type="predicted"/>
<reference evidence="2" key="1">
    <citation type="journal article" date="2020" name="New Phytol.">
        <title>Comparative genomics reveals dynamic genome evolution in host specialist ectomycorrhizal fungi.</title>
        <authorList>
            <person name="Lofgren L.A."/>
            <person name="Nguyen N.H."/>
            <person name="Vilgalys R."/>
            <person name="Ruytinx J."/>
            <person name="Liao H.L."/>
            <person name="Branco S."/>
            <person name="Kuo A."/>
            <person name="LaButti K."/>
            <person name="Lipzen A."/>
            <person name="Andreopoulos W."/>
            <person name="Pangilinan J."/>
            <person name="Riley R."/>
            <person name="Hundley H."/>
            <person name="Na H."/>
            <person name="Barry K."/>
            <person name="Grigoriev I.V."/>
            <person name="Stajich J.E."/>
            <person name="Kennedy P.G."/>
        </authorList>
    </citation>
    <scope>NUCLEOTIDE SEQUENCE</scope>
    <source>
        <strain evidence="2">S12</strain>
    </source>
</reference>
<evidence type="ECO:0000313" key="3">
    <source>
        <dbReference type="Proteomes" id="UP000719766"/>
    </source>
</evidence>
<dbReference type="GeneID" id="64602374"/>
<evidence type="ECO:0000313" key="2">
    <source>
        <dbReference type="EMBL" id="KAG1793205.1"/>
    </source>
</evidence>
<evidence type="ECO:0000256" key="1">
    <source>
        <dbReference type="SAM" id="MobiDB-lite"/>
    </source>
</evidence>
<gene>
    <name evidence="2" type="ORF">HD556DRAFT_1479982</name>
</gene>
<comment type="caution">
    <text evidence="2">The sequence shown here is derived from an EMBL/GenBank/DDBJ whole genome shotgun (WGS) entry which is preliminary data.</text>
</comment>
<feature type="region of interest" description="Disordered" evidence="1">
    <location>
        <begin position="587"/>
        <end position="615"/>
    </location>
</feature>
<feature type="region of interest" description="Disordered" evidence="1">
    <location>
        <begin position="533"/>
        <end position="567"/>
    </location>
</feature>
<dbReference type="Proteomes" id="UP000719766">
    <property type="component" value="Unassembled WGS sequence"/>
</dbReference>
<organism evidence="2 3">
    <name type="scientific">Suillus plorans</name>
    <dbReference type="NCBI Taxonomy" id="116603"/>
    <lineage>
        <taxon>Eukaryota</taxon>
        <taxon>Fungi</taxon>
        <taxon>Dikarya</taxon>
        <taxon>Basidiomycota</taxon>
        <taxon>Agaricomycotina</taxon>
        <taxon>Agaricomycetes</taxon>
        <taxon>Agaricomycetidae</taxon>
        <taxon>Boletales</taxon>
        <taxon>Suillineae</taxon>
        <taxon>Suillaceae</taxon>
        <taxon>Suillus</taxon>
    </lineage>
</organism>
<sequence length="615" mass="68114">MARRGPKPWTTVEEDVFLKALLPEFIRARHLKMFVNFWADTFRSFFHRWPERTRLHHNGVPVEGDLTPDQLKIVKLAIAARRIVIKRWFRWQTNTARLARSGNSRGVLNLNDTFSGGVDELKGSRAPQEVEIYSQYHYETRVKAAADSAITTAGISSRGNKLAKRKEVTRIMYAKEGDEIRTEVKQKHEEVLAKWKHNRELAKAGLVEEVNNDTKIQAFDELGSHLDRIFRHLSHKTGGLKFTCIAGGRNPSTGEVVLVDFHLGETDTGADFSASCSGFSDVQVAYADFVKKAVAHDDNMQSLVNEEALAQALVTGKDMNECEDSNQDGNIFDDEDGNVCDDEDGNVCDDEDRQDATIGLYNIPQEFTPVPDFSVGLQGVDLDTSEWFNLNVDHLYNESDALLQFQELDPSVLGMDITNMITTLSNFTDQDGAPSPLNHPLFEYPTTVASAPVPVQDLDYYQLAQFFQDLNLPNNGALEFTVPPPLPPSAALHHQLPDPSTVPGTRATTPLPQSTALQMLLPRLPSIPAEVTAGTPSNTSVHLIPLTTDSEQPSGPRRTARRHVPSTREQALNAIGSSKARVCAVTGAQEGKENDGITLSSTKRKAKLTNQHVNK</sequence>
<accession>A0A9P7DHS0</accession>
<dbReference type="RefSeq" id="XP_041159694.1">
    <property type="nucleotide sequence ID" value="XM_041308610.1"/>
</dbReference>
<dbReference type="EMBL" id="JABBWE010000032">
    <property type="protein sequence ID" value="KAG1793205.1"/>
    <property type="molecule type" value="Genomic_DNA"/>
</dbReference>
<keyword evidence="3" id="KW-1185">Reference proteome</keyword>
<name>A0A9P7DHS0_9AGAM</name>